<keyword evidence="8" id="KW-0963">Cytoplasm</keyword>
<sequence>MTEADKSQELFERAGRVIPGGVNSPVRAFRAVGGTPRFIASARGPYLTDADGNEYVDLVCSWGPMILGHAHPAVVEAVTKAAGRGTSYGAPSVGEVELAEEIVARTPVEAVRLVNSGTEATMSAIRLARGFTGRSKIVKFAGCYHGHVDALLAAAGSGAATLALPDTPGVTGATTADTIVLPYNDVIGIERAFAVHGDEIACVITEAVPCNMGVVPPTSGFNLLLKQLCERSGALLIVDEVLTGFRASRSGWYGVEGVAGDLMTFGKVMGGGLPAAAFGGRADVMARLAPAGPVYQAGTLSGNPLATAAGLATLRNATDDVYAAIDRNAKIVSEAAAEALAKEGVPHRLQRASNLFSVFFTDVPVVQNFAQAQKQHTAAFAAFFHAMLDRGVYLPPSAFEVWFLSAAHDDTALSKIVDALPHAAKAAAAASA</sequence>
<dbReference type="GO" id="GO:0042286">
    <property type="term" value="F:glutamate-1-semialdehyde 2,1-aminomutase activity"/>
    <property type="evidence" value="ECO:0007669"/>
    <property type="project" value="UniProtKB-UniRule"/>
</dbReference>
<dbReference type="NCBIfam" id="TIGR00713">
    <property type="entry name" value="hemL"/>
    <property type="match status" value="1"/>
</dbReference>
<dbReference type="OrthoDB" id="4510254at2"/>
<dbReference type="Proteomes" id="UP000282674">
    <property type="component" value="Unassembled WGS sequence"/>
</dbReference>
<evidence type="ECO:0000256" key="7">
    <source>
        <dbReference type="ARBA" id="ARBA00023244"/>
    </source>
</evidence>
<evidence type="ECO:0000256" key="1">
    <source>
        <dbReference type="ARBA" id="ARBA00001579"/>
    </source>
</evidence>
<comment type="subcellular location">
    <subcellularLocation>
        <location evidence="8">Cytoplasm</location>
    </subcellularLocation>
</comment>
<dbReference type="InterPro" id="IPR005814">
    <property type="entry name" value="Aminotrans_3"/>
</dbReference>
<dbReference type="EMBL" id="RFFG01000002">
    <property type="protein sequence ID" value="RMI47677.1"/>
    <property type="molecule type" value="Genomic_DNA"/>
</dbReference>
<proteinExistence type="inferred from homology"/>
<dbReference type="PROSITE" id="PS00600">
    <property type="entry name" value="AA_TRANSFER_CLASS_3"/>
    <property type="match status" value="1"/>
</dbReference>
<dbReference type="Gene3D" id="3.40.640.10">
    <property type="entry name" value="Type I PLP-dependent aspartate aminotransferase-like (Major domain)"/>
    <property type="match status" value="1"/>
</dbReference>
<comment type="caution">
    <text evidence="9">The sequence shown here is derived from an EMBL/GenBank/DDBJ whole genome shotgun (WGS) entry which is preliminary data.</text>
</comment>
<dbReference type="EC" id="5.4.3.8" evidence="8"/>
<dbReference type="Pfam" id="PF00202">
    <property type="entry name" value="Aminotran_3"/>
    <property type="match status" value="1"/>
</dbReference>
<evidence type="ECO:0000256" key="3">
    <source>
        <dbReference type="ARBA" id="ARBA00004819"/>
    </source>
</evidence>
<evidence type="ECO:0000256" key="8">
    <source>
        <dbReference type="HAMAP-Rule" id="MF_00375"/>
    </source>
</evidence>
<dbReference type="GO" id="GO:0006782">
    <property type="term" value="P:protoporphyrinogen IX biosynthetic process"/>
    <property type="evidence" value="ECO:0007669"/>
    <property type="project" value="UniProtKB-UniRule"/>
</dbReference>
<dbReference type="SUPFAM" id="SSF53383">
    <property type="entry name" value="PLP-dependent transferases"/>
    <property type="match status" value="1"/>
</dbReference>
<dbReference type="NCBIfam" id="NF000818">
    <property type="entry name" value="PRK00062.1"/>
    <property type="match status" value="1"/>
</dbReference>
<evidence type="ECO:0000256" key="2">
    <source>
        <dbReference type="ARBA" id="ARBA00001933"/>
    </source>
</evidence>
<evidence type="ECO:0000313" key="9">
    <source>
        <dbReference type="EMBL" id="RMI47677.1"/>
    </source>
</evidence>
<feature type="modified residue" description="N6-(pyridoxal phosphate)lysine" evidence="8">
    <location>
        <position position="267"/>
    </location>
</feature>
<evidence type="ECO:0000256" key="5">
    <source>
        <dbReference type="ARBA" id="ARBA00022898"/>
    </source>
</evidence>
<dbReference type="GO" id="GO:0008483">
    <property type="term" value="F:transaminase activity"/>
    <property type="evidence" value="ECO:0007669"/>
    <property type="project" value="InterPro"/>
</dbReference>
<dbReference type="InterPro" id="IPR015424">
    <property type="entry name" value="PyrdxlP-dep_Trfase"/>
</dbReference>
<dbReference type="InterPro" id="IPR015421">
    <property type="entry name" value="PyrdxlP-dep_Trfase_major"/>
</dbReference>
<comment type="cofactor">
    <cofactor evidence="2 8">
        <name>pyridoxal 5'-phosphate</name>
        <dbReference type="ChEBI" id="CHEBI:597326"/>
    </cofactor>
</comment>
<comment type="similarity">
    <text evidence="4 8">Belongs to the class-III pyridoxal-phosphate-dependent aminotransferase family. HemL subfamily.</text>
</comment>
<evidence type="ECO:0000256" key="4">
    <source>
        <dbReference type="ARBA" id="ARBA00008981"/>
    </source>
</evidence>
<dbReference type="FunFam" id="3.40.640.10:FF:000021">
    <property type="entry name" value="Glutamate-1-semialdehyde 2,1-aminomutase"/>
    <property type="match status" value="1"/>
</dbReference>
<keyword evidence="10" id="KW-1185">Reference proteome</keyword>
<gene>
    <name evidence="8 9" type="primary">hemL</name>
    <name evidence="9" type="ORF">EBO15_01930</name>
</gene>
<dbReference type="PANTHER" id="PTHR43713">
    <property type="entry name" value="GLUTAMATE-1-SEMIALDEHYDE 2,1-AMINOMUTASE"/>
    <property type="match status" value="1"/>
</dbReference>
<dbReference type="GO" id="GO:0030170">
    <property type="term" value="F:pyridoxal phosphate binding"/>
    <property type="evidence" value="ECO:0007669"/>
    <property type="project" value="InterPro"/>
</dbReference>
<dbReference type="UniPathway" id="UPA00251">
    <property type="reaction ID" value="UER00317"/>
</dbReference>
<name>A0A3M2MDP1_9ACTN</name>
<reference evidence="9 10" key="1">
    <citation type="submission" date="2018-10" db="EMBL/GenBank/DDBJ databases">
        <title>Isolation from soil.</title>
        <authorList>
            <person name="Hu J."/>
        </authorList>
    </citation>
    <scope>NUCLEOTIDE SEQUENCE [LARGE SCALE GENOMIC DNA]</scope>
    <source>
        <strain evidence="9 10">NEAU-Ht49</strain>
    </source>
</reference>
<organism evidence="9 10">
    <name type="scientific">Actinomadura harenae</name>
    <dbReference type="NCBI Taxonomy" id="2483351"/>
    <lineage>
        <taxon>Bacteria</taxon>
        <taxon>Bacillati</taxon>
        <taxon>Actinomycetota</taxon>
        <taxon>Actinomycetes</taxon>
        <taxon>Streptosporangiales</taxon>
        <taxon>Thermomonosporaceae</taxon>
        <taxon>Actinomadura</taxon>
    </lineage>
</organism>
<dbReference type="InterPro" id="IPR015422">
    <property type="entry name" value="PyrdxlP-dep_Trfase_small"/>
</dbReference>
<keyword evidence="7 8" id="KW-0627">Porphyrin biosynthesis</keyword>
<dbReference type="PANTHER" id="PTHR43713:SF3">
    <property type="entry name" value="GLUTAMATE-1-SEMIALDEHYDE 2,1-AMINOMUTASE 1, CHLOROPLASTIC-RELATED"/>
    <property type="match status" value="1"/>
</dbReference>
<dbReference type="HAMAP" id="MF_00375">
    <property type="entry name" value="HemL_aminotrans_3"/>
    <property type="match status" value="1"/>
</dbReference>
<evidence type="ECO:0000256" key="6">
    <source>
        <dbReference type="ARBA" id="ARBA00023235"/>
    </source>
</evidence>
<comment type="subunit">
    <text evidence="8">Homodimer.</text>
</comment>
<keyword evidence="6 8" id="KW-0413">Isomerase</keyword>
<comment type="pathway">
    <text evidence="3">Porphyrin-containing compound metabolism; protoporphyrin-IX biosynthesis; 5-aminolevulinate from L-glutamyl-tRNA(Glu): step 2/2.</text>
</comment>
<dbReference type="RefSeq" id="WP_122192526.1">
    <property type="nucleotide sequence ID" value="NZ_JBHSKC010000016.1"/>
</dbReference>
<dbReference type="GO" id="GO:0005737">
    <property type="term" value="C:cytoplasm"/>
    <property type="evidence" value="ECO:0007669"/>
    <property type="project" value="UniProtKB-SubCell"/>
</dbReference>
<dbReference type="InterPro" id="IPR004639">
    <property type="entry name" value="4pyrrol_synth_GluAld_NH2Trfase"/>
</dbReference>
<dbReference type="CDD" id="cd00610">
    <property type="entry name" value="OAT_like"/>
    <property type="match status" value="1"/>
</dbReference>
<dbReference type="AlphaFoldDB" id="A0A3M2MDP1"/>
<keyword evidence="5 8" id="KW-0663">Pyridoxal phosphate</keyword>
<accession>A0A3M2MDP1</accession>
<dbReference type="InterPro" id="IPR049704">
    <property type="entry name" value="Aminotrans_3_PPA_site"/>
</dbReference>
<evidence type="ECO:0000313" key="10">
    <source>
        <dbReference type="Proteomes" id="UP000282674"/>
    </source>
</evidence>
<comment type="catalytic activity">
    <reaction evidence="1 8">
        <text>(S)-4-amino-5-oxopentanoate = 5-aminolevulinate</text>
        <dbReference type="Rhea" id="RHEA:14265"/>
        <dbReference type="ChEBI" id="CHEBI:57501"/>
        <dbReference type="ChEBI" id="CHEBI:356416"/>
        <dbReference type="EC" id="5.4.3.8"/>
    </reaction>
</comment>
<protein>
    <recommendedName>
        <fullName evidence="8">Glutamate-1-semialdehyde 2,1-aminomutase</fullName>
        <shortName evidence="8">GSA</shortName>
        <ecNumber evidence="8">5.4.3.8</ecNumber>
    </recommendedName>
    <alternativeName>
        <fullName evidence="8">Glutamate-1-semialdehyde aminotransferase</fullName>
        <shortName evidence="8">GSA-AT</shortName>
    </alternativeName>
</protein>
<dbReference type="Gene3D" id="3.90.1150.10">
    <property type="entry name" value="Aspartate Aminotransferase, domain 1"/>
    <property type="match status" value="1"/>
</dbReference>